<evidence type="ECO:0000256" key="1">
    <source>
        <dbReference type="SAM" id="Phobius"/>
    </source>
</evidence>
<keyword evidence="1" id="KW-0472">Membrane</keyword>
<sequence length="58" mass="6012">MAVSVATFAYGYVHLAMLIGQEQAFVGAESGLNAFLFLSSFASVLIVPIVVVSIAAYG</sequence>
<dbReference type="EMBL" id="RKHK01000001">
    <property type="protein sequence ID" value="ROR74431.1"/>
    <property type="molecule type" value="Genomic_DNA"/>
</dbReference>
<feature type="transmembrane region" description="Helical" evidence="1">
    <location>
        <begin position="34"/>
        <end position="57"/>
    </location>
</feature>
<name>A0A3N2BGP8_9MICO</name>
<dbReference type="Proteomes" id="UP000280668">
    <property type="component" value="Unassembled WGS sequence"/>
</dbReference>
<dbReference type="RefSeq" id="WP_170163313.1">
    <property type="nucleotide sequence ID" value="NZ_RKHK01000001.1"/>
</dbReference>
<proteinExistence type="predicted"/>
<gene>
    <name evidence="2" type="ORF">EDD31_2847</name>
</gene>
<organism evidence="2 3">
    <name type="scientific">Bogoriella caseilytica</name>
    <dbReference type="NCBI Taxonomy" id="56055"/>
    <lineage>
        <taxon>Bacteria</taxon>
        <taxon>Bacillati</taxon>
        <taxon>Actinomycetota</taxon>
        <taxon>Actinomycetes</taxon>
        <taxon>Micrococcales</taxon>
        <taxon>Bogoriellaceae</taxon>
        <taxon>Bogoriella</taxon>
    </lineage>
</organism>
<evidence type="ECO:0000313" key="3">
    <source>
        <dbReference type="Proteomes" id="UP000280668"/>
    </source>
</evidence>
<accession>A0A3N2BGP8</accession>
<dbReference type="AlphaFoldDB" id="A0A3N2BGP8"/>
<comment type="caution">
    <text evidence="2">The sequence shown here is derived from an EMBL/GenBank/DDBJ whole genome shotgun (WGS) entry which is preliminary data.</text>
</comment>
<reference evidence="2 3" key="1">
    <citation type="submission" date="2018-11" db="EMBL/GenBank/DDBJ databases">
        <title>Sequencing the genomes of 1000 actinobacteria strains.</title>
        <authorList>
            <person name="Klenk H.-P."/>
        </authorList>
    </citation>
    <scope>NUCLEOTIDE SEQUENCE [LARGE SCALE GENOMIC DNA]</scope>
    <source>
        <strain evidence="2 3">DSM 11294</strain>
    </source>
</reference>
<evidence type="ECO:0000313" key="2">
    <source>
        <dbReference type="EMBL" id="ROR74431.1"/>
    </source>
</evidence>
<keyword evidence="3" id="KW-1185">Reference proteome</keyword>
<keyword evidence="1" id="KW-1133">Transmembrane helix</keyword>
<protein>
    <submittedName>
        <fullName evidence="2">Uncharacterized protein</fullName>
    </submittedName>
</protein>
<keyword evidence="1" id="KW-0812">Transmembrane</keyword>